<dbReference type="InterPro" id="IPR000297">
    <property type="entry name" value="PPIase_PpiC"/>
</dbReference>
<dbReference type="GO" id="GO:0003755">
    <property type="term" value="F:peptidyl-prolyl cis-trans isomerase activity"/>
    <property type="evidence" value="ECO:0007669"/>
    <property type="project" value="InterPro"/>
</dbReference>
<dbReference type="PANTHER" id="PTHR47529">
    <property type="entry name" value="PEPTIDYL-PROLYL CIS-TRANS ISOMERASE D"/>
    <property type="match status" value="1"/>
</dbReference>
<name>A0A2Z4Y011_9GAMM</name>
<dbReference type="Pfam" id="PF13623">
    <property type="entry name" value="SurA_N_2"/>
    <property type="match status" value="1"/>
</dbReference>
<evidence type="ECO:0000256" key="3">
    <source>
        <dbReference type="ARBA" id="ARBA00022692"/>
    </source>
</evidence>
<evidence type="ECO:0000256" key="7">
    <source>
        <dbReference type="ARBA" id="ARBA00038408"/>
    </source>
</evidence>
<keyword evidence="5 8" id="KW-0472">Membrane</keyword>
<dbReference type="InterPro" id="IPR027304">
    <property type="entry name" value="Trigger_fact/SurA_dom_sf"/>
</dbReference>
<reference evidence="11 13" key="2">
    <citation type="submission" date="2019-08" db="EMBL/GenBank/DDBJ databases">
        <title>Complete genome sequences of Francisella adeliensis (FSC1325 and FSC1326).</title>
        <authorList>
            <person name="Ohrman C."/>
            <person name="Uneklint I."/>
            <person name="Vallesi A."/>
            <person name="Karlsson L."/>
            <person name="Sjodin A."/>
        </authorList>
    </citation>
    <scope>NUCLEOTIDE SEQUENCE [LARGE SCALE GENOMIC DNA]</scope>
    <source>
        <strain evidence="11 13">FSC1325</strain>
    </source>
</reference>
<accession>A0A2Z4Y011</accession>
<dbReference type="Proteomes" id="UP000251120">
    <property type="component" value="Chromosome"/>
</dbReference>
<evidence type="ECO:0000313" key="11">
    <source>
        <dbReference type="EMBL" id="QIW12482.1"/>
    </source>
</evidence>
<evidence type="ECO:0000256" key="1">
    <source>
        <dbReference type="ARBA" id="ARBA00004401"/>
    </source>
</evidence>
<evidence type="ECO:0000313" key="13">
    <source>
        <dbReference type="Proteomes" id="UP000681131"/>
    </source>
</evidence>
<keyword evidence="3 8" id="KW-0812">Transmembrane</keyword>
<evidence type="ECO:0000256" key="6">
    <source>
        <dbReference type="ARBA" id="ARBA00023186"/>
    </source>
</evidence>
<evidence type="ECO:0000313" key="10">
    <source>
        <dbReference type="EMBL" id="AXA34238.1"/>
    </source>
</evidence>
<feature type="transmembrane region" description="Helical" evidence="8">
    <location>
        <begin position="12"/>
        <end position="34"/>
    </location>
</feature>
<protein>
    <submittedName>
        <fullName evidence="11">Peptidyl-prolyl cis-trans isomerase</fullName>
    </submittedName>
</protein>
<dbReference type="SUPFAM" id="SSF109998">
    <property type="entry name" value="Triger factor/SurA peptide-binding domain-like"/>
    <property type="match status" value="1"/>
</dbReference>
<evidence type="ECO:0000256" key="5">
    <source>
        <dbReference type="ARBA" id="ARBA00023136"/>
    </source>
</evidence>
<dbReference type="AlphaFoldDB" id="A0A2Z4Y011"/>
<dbReference type="OrthoDB" id="9812372at2"/>
<keyword evidence="11" id="KW-0413">Isomerase</keyword>
<sequence length="477" mass="53532">MLQSFNDRLKGPFTWIVVITISFVFVITGMSFFFTNIGADSSYVAKVGDNEISSQQLQQNASGATTNAQKRQVLAQMVDQYLVLADAQNHNIQVSKLALQSAIFTNPMFFDKSGKFSSEKLAQVASYVGGMPRLEAILSQNITASLIPGTIEQTAFITEDGTNQLKNIYAVSKDIEYIKLTPKDLESDIKPTDAELQKFYNANKAQYVNPAKAKISYYLISKDDFKSKETISDEQIKQYYNENKDLFKKFDDKTKATIKNIIQNRTALATYNSYTQNIDSIKFEQVSKKLGDSKFSNIIDNDSKDIEGLQNGLFFTNNQKYGALPISDDKTVVYHIDGMTPTAQQTFEEVKDKVSQEYIKQKSKELAVTEAQKIAANLQDGKKVSQAFEKATVSADDSSLPKEFVDFVLANTNSQYLISQDTDGTNYVYKVTKVIPLYSKKASVPTQVIQAYKAEELNYYLQTVRAEVPVKINTQNI</sequence>
<reference evidence="10 12" key="1">
    <citation type="submission" date="2017-06" db="EMBL/GenBank/DDBJ databases">
        <title>Complete genome of Francisella adeliensis.</title>
        <authorList>
            <person name="Vallesi A."/>
            <person name="Sjodin A."/>
        </authorList>
    </citation>
    <scope>NUCLEOTIDE SEQUENCE [LARGE SCALE GENOMIC DNA]</scope>
    <source>
        <strain evidence="10 12">FDC440</strain>
    </source>
</reference>
<evidence type="ECO:0000256" key="4">
    <source>
        <dbReference type="ARBA" id="ARBA00022989"/>
    </source>
</evidence>
<dbReference type="EMBL" id="CP043424">
    <property type="protein sequence ID" value="QIW12482.1"/>
    <property type="molecule type" value="Genomic_DNA"/>
</dbReference>
<evidence type="ECO:0000256" key="8">
    <source>
        <dbReference type="SAM" id="Phobius"/>
    </source>
</evidence>
<proteinExistence type="inferred from homology"/>
<comment type="subcellular location">
    <subcellularLocation>
        <location evidence="1">Cell membrane</location>
        <topology evidence="1">Single-pass type II membrane protein</topology>
    </subcellularLocation>
</comment>
<organism evidence="10 12">
    <name type="scientific">Francisella adeliensis</name>
    <dbReference type="NCBI Taxonomy" id="2007306"/>
    <lineage>
        <taxon>Bacteria</taxon>
        <taxon>Pseudomonadati</taxon>
        <taxon>Pseudomonadota</taxon>
        <taxon>Gammaproteobacteria</taxon>
        <taxon>Thiotrichales</taxon>
        <taxon>Francisellaceae</taxon>
        <taxon>Francisella</taxon>
    </lineage>
</organism>
<evidence type="ECO:0000259" key="9">
    <source>
        <dbReference type="Pfam" id="PF13145"/>
    </source>
</evidence>
<dbReference type="PANTHER" id="PTHR47529:SF1">
    <property type="entry name" value="PERIPLASMIC CHAPERONE PPID"/>
    <property type="match status" value="1"/>
</dbReference>
<dbReference type="Proteomes" id="UP000681131">
    <property type="component" value="Chromosome"/>
</dbReference>
<keyword evidence="2" id="KW-1003">Cell membrane</keyword>
<dbReference type="EMBL" id="CP021781">
    <property type="protein sequence ID" value="AXA34238.1"/>
    <property type="molecule type" value="Genomic_DNA"/>
</dbReference>
<dbReference type="Gene3D" id="6.10.140.970">
    <property type="match status" value="1"/>
</dbReference>
<keyword evidence="4 8" id="KW-1133">Transmembrane helix</keyword>
<keyword evidence="6" id="KW-0143">Chaperone</keyword>
<dbReference type="GO" id="GO:0005886">
    <property type="term" value="C:plasma membrane"/>
    <property type="evidence" value="ECO:0007669"/>
    <property type="project" value="UniProtKB-SubCell"/>
</dbReference>
<feature type="domain" description="PpiC" evidence="9">
    <location>
        <begin position="231"/>
        <end position="352"/>
    </location>
</feature>
<evidence type="ECO:0000256" key="2">
    <source>
        <dbReference type="ARBA" id="ARBA00022475"/>
    </source>
</evidence>
<dbReference type="KEGG" id="fad:CDH04_07400"/>
<evidence type="ECO:0000313" key="12">
    <source>
        <dbReference type="Proteomes" id="UP000251120"/>
    </source>
</evidence>
<gene>
    <name evidence="10" type="ORF">CDH04_07400</name>
    <name evidence="11" type="ORF">FZC43_07405</name>
</gene>
<dbReference type="RefSeq" id="WP_112870416.1">
    <property type="nucleotide sequence ID" value="NZ_CP021781.1"/>
</dbReference>
<comment type="similarity">
    <text evidence="7">Belongs to the PpiD chaperone family.</text>
</comment>
<dbReference type="InterPro" id="IPR052029">
    <property type="entry name" value="PpiD_chaperone"/>
</dbReference>
<dbReference type="Pfam" id="PF13145">
    <property type="entry name" value="Rotamase_2"/>
    <property type="match status" value="1"/>
</dbReference>
<keyword evidence="13" id="KW-1185">Reference proteome</keyword>